<evidence type="ECO:0000313" key="2">
    <source>
        <dbReference type="Proteomes" id="UP001149142"/>
    </source>
</evidence>
<evidence type="ECO:0000313" key="1">
    <source>
        <dbReference type="EMBL" id="MDA0178602.1"/>
    </source>
</evidence>
<comment type="caution">
    <text evidence="1">The sequence shown here is derived from an EMBL/GenBank/DDBJ whole genome shotgun (WGS) entry which is preliminary data.</text>
</comment>
<dbReference type="RefSeq" id="WP_191072674.1">
    <property type="nucleotide sequence ID" value="NZ_CP061703.1"/>
</dbReference>
<dbReference type="EMBL" id="JAPFGC010000002">
    <property type="protein sequence ID" value="MDA0178602.1"/>
    <property type="molecule type" value="Genomic_DNA"/>
</dbReference>
<accession>A0ABT4S3F3</accession>
<sequence length="215" mass="24022">MKKLLQIAFTFAVTLSIAQGKLTEGVITSKMTMSSANEQLNAQLQMVGDTQILTYIKGAKMRSETSNPMTGETISITDRDENKVLTLQNIPMYGKTYSISEFVKDDIDTEGIDIKKTENAKEILGYTCDEYDIIMTQDGVDMTVKVFATTQIEAVSKQTATFGGKFEGFPMHMVFDVKQQGMDMVMTYEVTDVSKDTVPDDKFDMTVPEGYIEKQ</sequence>
<gene>
    <name evidence="1" type="ORF">OOZ35_13950</name>
</gene>
<proteinExistence type="predicted"/>
<reference evidence="1" key="1">
    <citation type="submission" date="2022-11" db="EMBL/GenBank/DDBJ databases">
        <title>Refractory cell wall polysaccharides provide important carbon source for microbial heterotrophs in the hadal ocean.</title>
        <authorList>
            <person name="Zhu X."/>
        </authorList>
    </citation>
    <scope>NUCLEOTIDE SEQUENCE</scope>
    <source>
        <strain evidence="1">MTRN7</strain>
    </source>
</reference>
<organism evidence="1 2">
    <name type="scientific">Mesoflavibacter profundi</name>
    <dbReference type="NCBI Taxonomy" id="2708110"/>
    <lineage>
        <taxon>Bacteria</taxon>
        <taxon>Pseudomonadati</taxon>
        <taxon>Bacteroidota</taxon>
        <taxon>Flavobacteriia</taxon>
        <taxon>Flavobacteriales</taxon>
        <taxon>Flavobacteriaceae</taxon>
        <taxon>Mesoflavibacter</taxon>
    </lineage>
</organism>
<keyword evidence="2" id="KW-1185">Reference proteome</keyword>
<protein>
    <submittedName>
        <fullName evidence="1">DUF4412 domain-containing protein</fullName>
    </submittedName>
</protein>
<name>A0ABT4S3F3_9FLAO</name>
<dbReference type="Proteomes" id="UP001149142">
    <property type="component" value="Unassembled WGS sequence"/>
</dbReference>